<dbReference type="EMBL" id="QZMU01000001">
    <property type="protein sequence ID" value="RRQ21318.1"/>
    <property type="molecule type" value="Genomic_DNA"/>
</dbReference>
<dbReference type="InterPro" id="IPR012902">
    <property type="entry name" value="N_methyl_site"/>
</dbReference>
<proteinExistence type="predicted"/>
<comment type="caution">
    <text evidence="1">The sequence shown here is derived from an EMBL/GenBank/DDBJ whole genome shotgun (WGS) entry which is preliminary data.</text>
</comment>
<dbReference type="Pfam" id="PF07963">
    <property type="entry name" value="N_methyl"/>
    <property type="match status" value="1"/>
</dbReference>
<accession>A0A426QHT5</accession>
<sequence>MGCRAMLNQRGFTLTELLIGSTLGLLVLAGALRLYQGNALATAASLRLTRLNYEARELLGHMAAEARRSGYWAATPGVDAPADNPFMQAARDLHIGHHPSEAPATCLLYSYDLNADREVGIGSLTAAGPHTNRANMELFGFRLSRGRLQQRQGGRRHGCDGGRWQSLTGADTRVTRLRFRLISDCLNLQRPGQACRRGEPAQLVRSLELRLAAEARSDPDVKVTLDTRVRLPNDRLVRHW</sequence>
<dbReference type="NCBIfam" id="TIGR02532">
    <property type="entry name" value="IV_pilin_GFxxxE"/>
    <property type="match status" value="1"/>
</dbReference>
<evidence type="ECO:0000313" key="1">
    <source>
        <dbReference type="EMBL" id="RRQ21318.1"/>
    </source>
</evidence>
<protein>
    <submittedName>
        <fullName evidence="1">Prepilin-type N-terminal cleavage/methylation domain-containing protein</fullName>
    </submittedName>
</protein>
<dbReference type="AlphaFoldDB" id="A0A426QHT5"/>
<reference evidence="1 2" key="1">
    <citation type="journal article" date="2010" name="Int. J. Syst. Evol. Microbiol.">
        <title>Thiohalobacter thiocyanaticus gen. nov., sp. nov., a moderately halophilic, sulfur-oxidizing gammaproteobacterium from hypersaline lakes, that utilizes thiocyanate.</title>
        <authorList>
            <person name="Sorokin D.Y."/>
            <person name="Kovaleva O.L."/>
            <person name="Tourova T.P."/>
            <person name="Muyzer G."/>
        </authorList>
    </citation>
    <scope>NUCLEOTIDE SEQUENCE [LARGE SCALE GENOMIC DNA]</scope>
    <source>
        <strain evidence="1 2">Hrh1</strain>
    </source>
</reference>
<name>A0A426QHT5_9GAMM</name>
<keyword evidence="2" id="KW-1185">Reference proteome</keyword>
<dbReference type="Proteomes" id="UP000287798">
    <property type="component" value="Unassembled WGS sequence"/>
</dbReference>
<evidence type="ECO:0000313" key="2">
    <source>
        <dbReference type="Proteomes" id="UP000287798"/>
    </source>
</evidence>
<organism evidence="1 2">
    <name type="scientific">Thiohalobacter thiocyanaticus</name>
    <dbReference type="NCBI Taxonomy" id="585455"/>
    <lineage>
        <taxon>Bacteria</taxon>
        <taxon>Pseudomonadati</taxon>
        <taxon>Pseudomonadota</taxon>
        <taxon>Gammaproteobacteria</taxon>
        <taxon>Thiohalobacterales</taxon>
        <taxon>Thiohalobacteraceae</taxon>
        <taxon>Thiohalobacter</taxon>
    </lineage>
</organism>
<gene>
    <name evidence="1" type="ORF">D6C00_04740</name>
</gene>